<dbReference type="AlphaFoldDB" id="A0A4R3KVY2"/>
<reference evidence="2 3" key="1">
    <citation type="submission" date="2019-03" db="EMBL/GenBank/DDBJ databases">
        <title>Genomic Encyclopedia of Type Strains, Phase IV (KMG-IV): sequencing the most valuable type-strain genomes for metagenomic binning, comparative biology and taxonomic classification.</title>
        <authorList>
            <person name="Goeker M."/>
        </authorList>
    </citation>
    <scope>NUCLEOTIDE SEQUENCE [LARGE SCALE GENOMIC DNA]</scope>
    <source>
        <strain evidence="2 3">DSM 21100</strain>
    </source>
</reference>
<dbReference type="Proteomes" id="UP000295807">
    <property type="component" value="Unassembled WGS sequence"/>
</dbReference>
<keyword evidence="1" id="KW-0732">Signal</keyword>
<feature type="chain" id="PRO_5020413240" evidence="1">
    <location>
        <begin position="21"/>
        <end position="468"/>
    </location>
</feature>
<dbReference type="Pfam" id="PF14092">
    <property type="entry name" value="DUF4270"/>
    <property type="match status" value="1"/>
</dbReference>
<dbReference type="InterPro" id="IPR025366">
    <property type="entry name" value="DUF4270"/>
</dbReference>
<dbReference type="PROSITE" id="PS51257">
    <property type="entry name" value="PROKAR_LIPOPROTEIN"/>
    <property type="match status" value="1"/>
</dbReference>
<gene>
    <name evidence="2" type="ORF">EDD80_10184</name>
</gene>
<dbReference type="RefSeq" id="WP_132127367.1">
    <property type="nucleotide sequence ID" value="NZ_CP042432.1"/>
</dbReference>
<dbReference type="EMBL" id="SMAD01000001">
    <property type="protein sequence ID" value="TCS89887.1"/>
    <property type="molecule type" value="Genomic_DNA"/>
</dbReference>
<evidence type="ECO:0000313" key="3">
    <source>
        <dbReference type="Proteomes" id="UP000295807"/>
    </source>
</evidence>
<comment type="caution">
    <text evidence="2">The sequence shown here is derived from an EMBL/GenBank/DDBJ whole genome shotgun (WGS) entry which is preliminary data.</text>
</comment>
<protein>
    <submittedName>
        <fullName evidence="2">Uncharacterized protein DUF4270</fullName>
    </submittedName>
</protein>
<feature type="signal peptide" evidence="1">
    <location>
        <begin position="1"/>
        <end position="20"/>
    </location>
</feature>
<sequence length="468" mass="51853">MKLISRGLLLPLTGFLLLQACDNPGLIGLEDQQFQNGVVIDTATILTQTVPVERTRTDNNLLIRDFSGFFYNPISYRAVGHFKDPVFGSTDARSFSQVFSTGGHFGENPVLDSAVLILRYPPLSTQAVYGDTLSRVNIVVNEITEELVDTAEYYSDRLFETGQIIGSSEFYINRNDSIMLQAIVKDGPDSLIKSPPQLRIKLDPAYFTSRFVNIDTSILNDQEEFLEYFKGISLSMDSTALSSNGALISFNLASEEASEIRLYYRTNDNADTVSKSFPLNSAATQASYIQHNYSNTPVADVLNGTDDGMLYVQSLQGLQTRLSFPYLTDLIDSGKVNINKAELILSVIPGTGTTYPPIPQMSIHQGPGDNGFIRHIVDTYANSTVATLFSGVYQKETNTYRFNITRYIQAILNEEADDDSLYVSVLNNVYQRNQLMGSINGVSRAARVVLGGGEHPDYKARLEIVYSK</sequence>
<accession>A0A4R3KVY2</accession>
<proteinExistence type="predicted"/>
<dbReference type="OrthoDB" id="1466062at2"/>
<evidence type="ECO:0000256" key="1">
    <source>
        <dbReference type="SAM" id="SignalP"/>
    </source>
</evidence>
<evidence type="ECO:0000313" key="2">
    <source>
        <dbReference type="EMBL" id="TCS89887.1"/>
    </source>
</evidence>
<keyword evidence="3" id="KW-1185">Reference proteome</keyword>
<organism evidence="2 3">
    <name type="scientific">Anseongella ginsenosidimutans</name>
    <dbReference type="NCBI Taxonomy" id="496056"/>
    <lineage>
        <taxon>Bacteria</taxon>
        <taxon>Pseudomonadati</taxon>
        <taxon>Bacteroidota</taxon>
        <taxon>Sphingobacteriia</taxon>
        <taxon>Sphingobacteriales</taxon>
        <taxon>Sphingobacteriaceae</taxon>
        <taxon>Anseongella</taxon>
    </lineage>
</organism>
<name>A0A4R3KVY2_9SPHI</name>